<organism evidence="2">
    <name type="scientific">Arundo donax</name>
    <name type="common">Giant reed</name>
    <name type="synonym">Donax arundinaceus</name>
    <dbReference type="NCBI Taxonomy" id="35708"/>
    <lineage>
        <taxon>Eukaryota</taxon>
        <taxon>Viridiplantae</taxon>
        <taxon>Streptophyta</taxon>
        <taxon>Embryophyta</taxon>
        <taxon>Tracheophyta</taxon>
        <taxon>Spermatophyta</taxon>
        <taxon>Magnoliopsida</taxon>
        <taxon>Liliopsida</taxon>
        <taxon>Poales</taxon>
        <taxon>Poaceae</taxon>
        <taxon>PACMAD clade</taxon>
        <taxon>Arundinoideae</taxon>
        <taxon>Arundineae</taxon>
        <taxon>Arundo</taxon>
    </lineage>
</organism>
<accession>A0A0A8YVN3</accession>
<feature type="region of interest" description="Disordered" evidence="1">
    <location>
        <begin position="45"/>
        <end position="70"/>
    </location>
</feature>
<evidence type="ECO:0000313" key="2">
    <source>
        <dbReference type="EMBL" id="JAD26657.1"/>
    </source>
</evidence>
<dbReference type="AlphaFoldDB" id="A0A0A8YVN3"/>
<evidence type="ECO:0000256" key="1">
    <source>
        <dbReference type="SAM" id="MobiDB-lite"/>
    </source>
</evidence>
<sequence>MVVPIMFVISRLTMACRLETRLFAIALGRGWRFLNPMSTAAPMDGENDGGLDWRISEGEGKRTSSRMCVA</sequence>
<dbReference type="EMBL" id="GBRH01271238">
    <property type="protein sequence ID" value="JAD26657.1"/>
    <property type="molecule type" value="Transcribed_RNA"/>
</dbReference>
<name>A0A0A8YVN3_ARUDO</name>
<proteinExistence type="predicted"/>
<protein>
    <submittedName>
        <fullName evidence="2">Uncharacterized protein</fullName>
    </submittedName>
</protein>
<reference evidence="2" key="1">
    <citation type="submission" date="2014-09" db="EMBL/GenBank/DDBJ databases">
        <authorList>
            <person name="Magalhaes I.L.F."/>
            <person name="Oliveira U."/>
            <person name="Santos F.R."/>
            <person name="Vidigal T.H.D.A."/>
            <person name="Brescovit A.D."/>
            <person name="Santos A.J."/>
        </authorList>
    </citation>
    <scope>NUCLEOTIDE SEQUENCE</scope>
    <source>
        <tissue evidence="2">Shoot tissue taken approximately 20 cm above the soil surface</tissue>
    </source>
</reference>
<reference evidence="2" key="2">
    <citation type="journal article" date="2015" name="Data Brief">
        <title>Shoot transcriptome of the giant reed, Arundo donax.</title>
        <authorList>
            <person name="Barrero R.A."/>
            <person name="Guerrero F.D."/>
            <person name="Moolhuijzen P."/>
            <person name="Goolsby J.A."/>
            <person name="Tidwell J."/>
            <person name="Bellgard S.E."/>
            <person name="Bellgard M.I."/>
        </authorList>
    </citation>
    <scope>NUCLEOTIDE SEQUENCE</scope>
    <source>
        <tissue evidence="2">Shoot tissue taken approximately 20 cm above the soil surface</tissue>
    </source>
</reference>